<comment type="caution">
    <text evidence="1">The sequence shown here is derived from an EMBL/GenBank/DDBJ whole genome shotgun (WGS) entry which is preliminary data.</text>
</comment>
<proteinExistence type="predicted"/>
<protein>
    <recommendedName>
        <fullName evidence="3">NERD domain-containing protein</fullName>
    </recommendedName>
</protein>
<evidence type="ECO:0000313" key="2">
    <source>
        <dbReference type="Proteomes" id="UP001300012"/>
    </source>
</evidence>
<dbReference type="EMBL" id="JANQBD010000056">
    <property type="protein sequence ID" value="MCR8636830.1"/>
    <property type="molecule type" value="Genomic_DNA"/>
</dbReference>
<keyword evidence="2" id="KW-1185">Reference proteome</keyword>
<gene>
    <name evidence="1" type="ORF">NV381_37305</name>
</gene>
<evidence type="ECO:0008006" key="3">
    <source>
        <dbReference type="Google" id="ProtNLM"/>
    </source>
</evidence>
<sequence>MSMEPLLHPENYTIEKCSVDLLHYLRQFKIEDVFRLIGYSYIRLNHEAATSSGYKISPKLMVNLPFMYAENAFNGVKRVSDYDASFNHLVDLLEDLYYCHYNEATIGANKNHLHEDIASNMYMNFHFNFPDISIRQYLGFFCKHVDILEHYFDMVELSGDQIIRGLLIVLNYERACKKSFMLRMQKRWQEIRESHCFVDMRFDAPISNKVRTHFTTDCIRMLLKKFDIPADTFIDAMFFKVQQKDVISFEYPTNIYKKYRSYFGIRYDEMILLPRNHYILDRLFNIIEESELYIDKRKGDYLENRAYEIICKFFRKENVYKNLFDENGDDQDIIVLYNGYLLSIECKATKLKEPFINKEKSETRLQRNFKPSLQKAYEQSERIAIHMNKGTAKFYNSRNREKRELVIDLAAINVTSIRSIAVTLTPYLNLGTDIHLMLKKEGVIKEPWSIDIFSLEQILLKCMHNYNIDFFMGFLENRLDLYGSVFSVSGDELSHFGNYIRYRELFNLRIEGVTTHLGPGYRSFANDFIDLDNYMVFRDYLGI</sequence>
<reference evidence="1 2" key="1">
    <citation type="submission" date="2022-08" db="EMBL/GenBank/DDBJ databases">
        <title>Paenibacillus endoradicis sp. nov., Paenibacillus radicibacter sp. nov and Paenibacillus pararadicis sp. nov., three cold-adapted plant growth-promoting bacteria isolated from root of Larix gmelinii in Great Khingan.</title>
        <authorList>
            <person name="Xue H."/>
        </authorList>
    </citation>
    <scope>NUCLEOTIDE SEQUENCE [LARGE SCALE GENOMIC DNA]</scope>
    <source>
        <strain evidence="1 2">N5-1-1-5</strain>
    </source>
</reference>
<evidence type="ECO:0000313" key="1">
    <source>
        <dbReference type="EMBL" id="MCR8636830.1"/>
    </source>
</evidence>
<organism evidence="1 2">
    <name type="scientific">Paenibacillus radicis</name>
    <name type="common">ex Xue et al. 2023</name>
    <dbReference type="NCBI Taxonomy" id="2972489"/>
    <lineage>
        <taxon>Bacteria</taxon>
        <taxon>Bacillati</taxon>
        <taxon>Bacillota</taxon>
        <taxon>Bacilli</taxon>
        <taxon>Bacillales</taxon>
        <taxon>Paenibacillaceae</taxon>
        <taxon>Paenibacillus</taxon>
    </lineage>
</organism>
<dbReference type="RefSeq" id="WP_258218320.1">
    <property type="nucleotide sequence ID" value="NZ_JANQBD010000056.1"/>
</dbReference>
<name>A0ABT1YV55_9BACL</name>
<dbReference type="Proteomes" id="UP001300012">
    <property type="component" value="Unassembled WGS sequence"/>
</dbReference>
<accession>A0ABT1YV55</accession>